<comment type="caution">
    <text evidence="3">The sequence shown here is derived from an EMBL/GenBank/DDBJ whole genome shotgun (WGS) entry which is preliminary data.</text>
</comment>
<accession>A0A375C6C3</accession>
<name>A0A375C6C3_9BURK</name>
<feature type="region of interest" description="Disordered" evidence="1">
    <location>
        <begin position="48"/>
        <end position="67"/>
    </location>
</feature>
<protein>
    <submittedName>
        <fullName evidence="3">Transcriptional regulator, PadR-like family</fullName>
    </submittedName>
</protein>
<dbReference type="PANTHER" id="PTHR43252">
    <property type="entry name" value="TRANSCRIPTIONAL REGULATOR YQJI"/>
    <property type="match status" value="1"/>
</dbReference>
<dbReference type="OrthoDB" id="9814826at2"/>
<dbReference type="InterPro" id="IPR036390">
    <property type="entry name" value="WH_DNA-bd_sf"/>
</dbReference>
<dbReference type="PANTHER" id="PTHR43252:SF7">
    <property type="entry name" value="TRANSCRIPTIONAL REGULATOR YQJI"/>
    <property type="match status" value="1"/>
</dbReference>
<evidence type="ECO:0000256" key="1">
    <source>
        <dbReference type="SAM" id="MobiDB-lite"/>
    </source>
</evidence>
<reference evidence="3" key="1">
    <citation type="submission" date="2018-01" db="EMBL/GenBank/DDBJ databases">
        <authorList>
            <person name="Clerissi C."/>
        </authorList>
    </citation>
    <scope>NUCLEOTIDE SEQUENCE</scope>
    <source>
        <strain evidence="3">Cupriavidus sp. LMG 19464</strain>
    </source>
</reference>
<sequence length="237" mass="26594">MHHHHPHHDGYGQHPDLFGRARHLMLRFAPHLVHHAMARGHGSGFWGGGRDDDSFGPGSPGGFDEESWRRGRKFSADDLQLLLLSLLEEKPSHGYELIKALETRTNGFYKPSPGVVYPALTYLEEVGYATVDTEGNKKRYQLSETGKAHLAANRERVDVMVARLRHVARKMEWMRRAMRGEQQPEPEQGGWLPELMQARAALKQALVMRSEAGADEQRRIAAILARAAAEIEAGPQA</sequence>
<dbReference type="Gene3D" id="1.10.10.10">
    <property type="entry name" value="Winged helix-like DNA-binding domain superfamily/Winged helix DNA-binding domain"/>
    <property type="match status" value="1"/>
</dbReference>
<dbReference type="SUPFAM" id="SSF46785">
    <property type="entry name" value="Winged helix' DNA-binding domain"/>
    <property type="match status" value="1"/>
</dbReference>
<evidence type="ECO:0000259" key="2">
    <source>
        <dbReference type="Pfam" id="PF03551"/>
    </source>
</evidence>
<dbReference type="RefSeq" id="WP_116358543.1">
    <property type="nucleotide sequence ID" value="NZ_LT976854.1"/>
</dbReference>
<dbReference type="EMBL" id="OFSQ01000035">
    <property type="protein sequence ID" value="SOY63385.1"/>
    <property type="molecule type" value="Genomic_DNA"/>
</dbReference>
<evidence type="ECO:0000313" key="3">
    <source>
        <dbReference type="EMBL" id="SOY63385.1"/>
    </source>
</evidence>
<dbReference type="Proteomes" id="UP000256780">
    <property type="component" value="Chromosome CBM2587_b"/>
</dbReference>
<dbReference type="Pfam" id="PF03551">
    <property type="entry name" value="PadR"/>
    <property type="match status" value="1"/>
</dbReference>
<proteinExistence type="predicted"/>
<feature type="domain" description="Transcription regulator PadR N-terminal" evidence="2">
    <location>
        <begin position="83"/>
        <end position="151"/>
    </location>
</feature>
<dbReference type="InterPro" id="IPR036388">
    <property type="entry name" value="WH-like_DNA-bd_sf"/>
</dbReference>
<organism evidence="3">
    <name type="scientific">Cupriavidus taiwanensis</name>
    <dbReference type="NCBI Taxonomy" id="164546"/>
    <lineage>
        <taxon>Bacteria</taxon>
        <taxon>Pseudomonadati</taxon>
        <taxon>Pseudomonadota</taxon>
        <taxon>Betaproteobacteria</taxon>
        <taxon>Burkholderiales</taxon>
        <taxon>Burkholderiaceae</taxon>
        <taxon>Cupriavidus</taxon>
    </lineage>
</organism>
<dbReference type="InterPro" id="IPR005149">
    <property type="entry name" value="Tscrpt_reg_PadR_N"/>
</dbReference>
<dbReference type="AlphaFoldDB" id="A0A375C6C3"/>
<gene>
    <name evidence="3" type="ORF">CBM2587_B60397</name>
</gene>